<keyword evidence="1" id="KW-0472">Membrane</keyword>
<keyword evidence="1" id="KW-0812">Transmembrane</keyword>
<dbReference type="InterPro" id="IPR036322">
    <property type="entry name" value="WD40_repeat_dom_sf"/>
</dbReference>
<dbReference type="AlphaFoldDB" id="A0A5N5J9K5"/>
<dbReference type="Proteomes" id="UP000326939">
    <property type="component" value="Chromosome 18"/>
</dbReference>
<name>A0A5N5J9K5_9ROSI</name>
<keyword evidence="3" id="KW-1185">Reference proteome</keyword>
<feature type="transmembrane region" description="Helical" evidence="1">
    <location>
        <begin position="33"/>
        <end position="55"/>
    </location>
</feature>
<reference evidence="3" key="1">
    <citation type="journal article" date="2019" name="Gigascience">
        <title>De novo genome assembly of the endangered Acer yangbiense, a plant species with extremely small populations endemic to Yunnan Province, China.</title>
        <authorList>
            <person name="Yang J."/>
            <person name="Wariss H.M."/>
            <person name="Tao L."/>
            <person name="Zhang R."/>
            <person name="Yun Q."/>
            <person name="Hollingsworth P."/>
            <person name="Dao Z."/>
            <person name="Luo G."/>
            <person name="Guo H."/>
            <person name="Ma Y."/>
            <person name="Sun W."/>
        </authorList>
    </citation>
    <scope>NUCLEOTIDE SEQUENCE [LARGE SCALE GENOMIC DNA]</scope>
    <source>
        <strain evidence="3">cv. br00</strain>
    </source>
</reference>
<accession>A0A5N5J9K5</accession>
<dbReference type="InterPro" id="IPR015943">
    <property type="entry name" value="WD40/YVTN_repeat-like_dom_sf"/>
</dbReference>
<evidence type="ECO:0000313" key="3">
    <source>
        <dbReference type="Proteomes" id="UP000326939"/>
    </source>
</evidence>
<dbReference type="SUPFAM" id="SSF50978">
    <property type="entry name" value="WD40 repeat-like"/>
    <property type="match status" value="1"/>
</dbReference>
<gene>
    <name evidence="2" type="ORF">DKX38_028570</name>
</gene>
<dbReference type="EMBL" id="VDCV01000018">
    <property type="protein sequence ID" value="KAB5514664.1"/>
    <property type="molecule type" value="Genomic_DNA"/>
</dbReference>
<proteinExistence type="predicted"/>
<comment type="caution">
    <text evidence="2">The sequence shown here is derived from an EMBL/GenBank/DDBJ whole genome shotgun (WGS) entry which is preliminary data.</text>
</comment>
<organism evidence="2 3">
    <name type="scientific">Salix brachista</name>
    <dbReference type="NCBI Taxonomy" id="2182728"/>
    <lineage>
        <taxon>Eukaryota</taxon>
        <taxon>Viridiplantae</taxon>
        <taxon>Streptophyta</taxon>
        <taxon>Embryophyta</taxon>
        <taxon>Tracheophyta</taxon>
        <taxon>Spermatophyta</taxon>
        <taxon>Magnoliopsida</taxon>
        <taxon>eudicotyledons</taxon>
        <taxon>Gunneridae</taxon>
        <taxon>Pentapetalae</taxon>
        <taxon>rosids</taxon>
        <taxon>fabids</taxon>
        <taxon>Malpighiales</taxon>
        <taxon>Salicaceae</taxon>
        <taxon>Saliceae</taxon>
        <taxon>Salix</taxon>
    </lineage>
</organism>
<dbReference type="PANTHER" id="PTHR44083">
    <property type="entry name" value="TOPLESS-RELATED PROTEIN 1-RELATED"/>
    <property type="match status" value="1"/>
</dbReference>
<dbReference type="InterPro" id="IPR027728">
    <property type="entry name" value="Topless_fam"/>
</dbReference>
<dbReference type="Gene3D" id="2.130.10.10">
    <property type="entry name" value="YVTN repeat-like/Quinoprotein amine dehydrogenase"/>
    <property type="match status" value="1"/>
</dbReference>
<evidence type="ECO:0000313" key="2">
    <source>
        <dbReference type="EMBL" id="KAB5514664.1"/>
    </source>
</evidence>
<evidence type="ECO:0000256" key="1">
    <source>
        <dbReference type="SAM" id="Phobius"/>
    </source>
</evidence>
<dbReference type="GO" id="GO:0006355">
    <property type="term" value="P:regulation of DNA-templated transcription"/>
    <property type="evidence" value="ECO:0007669"/>
    <property type="project" value="InterPro"/>
</dbReference>
<keyword evidence="1" id="KW-1133">Transmembrane helix</keyword>
<sequence>MSLLWSELVFLILQFLGEEKFKETVHRYEILYFVYFVNFFCGVLILLFFFNLYAWRLEQEGLRKWMIIDIRWRFSLRFGSKSTLKLWPKVVKNFWPCRRASTSAALSTSLAGWMANPSVVSRLSASAGPIYLVARNNAGRLHQTSEPAAFDSFLMFLQPLINIPGIYSKTSYLISEVSCVLICLYFLFADLPLFLVCIFTAAAILKRRGGHPTKNTAIDYQTADSEHVSKRPRPFGPSDEAWTEIWPSLLLSYPEFLPLNIMPISYSSQSHGQSSYSSDDLPKNPVMALNQGSAVKSMDFHPVQKIPFLFPGVAYSRHIVHVYSYHGGADIRNHLEFIFSTATDGKIKAWLYDNAGSRVDYDAPGRSSTTMAYSADGTRVFLCGTNKEGESHLVEWNESEGAVKRNCNGLAKRTAGDVKFDTTNNRFLAAGDEFKIKFWDMDNSDLLTTIDAEGGLPASPCIRFNKEGSLLVVSSKDNGIKILANSDGIRLLRTVESRAFDDPGAAACSQSGVMHRKPSVIPYGVKLNDANHSLQSQLVEIFVAGVGKFNNLLSRAYHD</sequence>
<feature type="transmembrane region" description="Helical" evidence="1">
    <location>
        <begin position="173"/>
        <end position="205"/>
    </location>
</feature>
<dbReference type="PANTHER" id="PTHR44083:SF35">
    <property type="entry name" value="TOPLESS-RELATED PROTEIN 4-LIKE ISOFORM X1"/>
    <property type="match status" value="1"/>
</dbReference>
<protein>
    <submittedName>
        <fullName evidence="2">Uncharacterized protein</fullName>
    </submittedName>
</protein>